<comment type="caution">
    <text evidence="2">The sequence shown here is derived from an EMBL/GenBank/DDBJ whole genome shotgun (WGS) entry which is preliminary data.</text>
</comment>
<dbReference type="SUPFAM" id="SSF54001">
    <property type="entry name" value="Cysteine proteinases"/>
    <property type="match status" value="1"/>
</dbReference>
<gene>
    <name evidence="2" type="ORF">G4B88_005586</name>
</gene>
<protein>
    <recommendedName>
        <fullName evidence="4">Ubiquitin-like protease family profile domain-containing protein</fullName>
    </recommendedName>
</protein>
<proteinExistence type="predicted"/>
<accession>A0A7J6HAW1</accession>
<dbReference type="Proteomes" id="UP000583929">
    <property type="component" value="Unassembled WGS sequence"/>
</dbReference>
<dbReference type="InterPro" id="IPR038765">
    <property type="entry name" value="Papain-like_cys_pep_sf"/>
</dbReference>
<evidence type="ECO:0000256" key="1">
    <source>
        <dbReference type="SAM" id="MobiDB-lite"/>
    </source>
</evidence>
<evidence type="ECO:0000313" key="2">
    <source>
        <dbReference type="EMBL" id="KAF4391700.1"/>
    </source>
</evidence>
<sequence>MWNCVGRRWWFGRVVGVSRRPRSHQTLCPTSSSPRRQGPAASASPATIVPESTEGDAAGCTAGAEPVGILNHKTEGSINNFAKQMIHSTREQQNSHFFYKYISVLMDRDWMSADRLSIKYREGVDLFLEFAEKKASNPNFVHCPEQPDDNQCGYYSMRFIKSFMTENNPTRKSETEFKRNKSSSYTNKEINEIRDEWAKK</sequence>
<feature type="region of interest" description="Disordered" evidence="1">
    <location>
        <begin position="22"/>
        <end position="52"/>
    </location>
</feature>
<name>A0A7J6HAW1_CANSA</name>
<keyword evidence="3" id="KW-1185">Reference proteome</keyword>
<dbReference type="EMBL" id="JAATIQ010000057">
    <property type="protein sequence ID" value="KAF4391700.1"/>
    <property type="molecule type" value="Genomic_DNA"/>
</dbReference>
<dbReference type="AlphaFoldDB" id="A0A7J6HAW1"/>
<evidence type="ECO:0000313" key="3">
    <source>
        <dbReference type="Proteomes" id="UP000583929"/>
    </source>
</evidence>
<dbReference type="Gene3D" id="1.10.418.20">
    <property type="match status" value="1"/>
</dbReference>
<reference evidence="2 3" key="1">
    <citation type="journal article" date="2020" name="bioRxiv">
        <title>Sequence and annotation of 42 cannabis genomes reveals extensive copy number variation in cannabinoid synthesis and pathogen resistance genes.</title>
        <authorList>
            <person name="Mckernan K.J."/>
            <person name="Helbert Y."/>
            <person name="Kane L.T."/>
            <person name="Ebling H."/>
            <person name="Zhang L."/>
            <person name="Liu B."/>
            <person name="Eaton Z."/>
            <person name="Mclaughlin S."/>
            <person name="Kingan S."/>
            <person name="Baybayan P."/>
            <person name="Concepcion G."/>
            <person name="Jordan M."/>
            <person name="Riva A."/>
            <person name="Barbazuk W."/>
            <person name="Harkins T."/>
        </authorList>
    </citation>
    <scope>NUCLEOTIDE SEQUENCE [LARGE SCALE GENOMIC DNA]</scope>
    <source>
        <strain evidence="3">cv. Jamaican Lion 4</strain>
        <tissue evidence="2">Leaf</tissue>
    </source>
</reference>
<evidence type="ECO:0008006" key="4">
    <source>
        <dbReference type="Google" id="ProtNLM"/>
    </source>
</evidence>
<feature type="compositionally biased region" description="Polar residues" evidence="1">
    <location>
        <begin position="24"/>
        <end position="35"/>
    </location>
</feature>
<organism evidence="2 3">
    <name type="scientific">Cannabis sativa</name>
    <name type="common">Hemp</name>
    <name type="synonym">Marijuana</name>
    <dbReference type="NCBI Taxonomy" id="3483"/>
    <lineage>
        <taxon>Eukaryota</taxon>
        <taxon>Viridiplantae</taxon>
        <taxon>Streptophyta</taxon>
        <taxon>Embryophyta</taxon>
        <taxon>Tracheophyta</taxon>
        <taxon>Spermatophyta</taxon>
        <taxon>Magnoliopsida</taxon>
        <taxon>eudicotyledons</taxon>
        <taxon>Gunneridae</taxon>
        <taxon>Pentapetalae</taxon>
        <taxon>rosids</taxon>
        <taxon>fabids</taxon>
        <taxon>Rosales</taxon>
        <taxon>Cannabaceae</taxon>
        <taxon>Cannabis</taxon>
    </lineage>
</organism>